<accession>A0ABX8WPJ4</accession>
<name>A0ABX8WPJ4_9GAMM</name>
<reference evidence="2 3" key="1">
    <citation type="submission" date="2021-08" db="EMBL/GenBank/DDBJ databases">
        <title>Lysobacter sp. strain CJ11 Genome sequencing and assembly.</title>
        <authorList>
            <person name="Kim I."/>
        </authorList>
    </citation>
    <scope>NUCLEOTIDE SEQUENCE [LARGE SCALE GENOMIC DNA]</scope>
    <source>
        <strain evidence="2 3">CJ11</strain>
    </source>
</reference>
<feature type="transmembrane region" description="Helical" evidence="1">
    <location>
        <begin position="98"/>
        <end position="115"/>
    </location>
</feature>
<protein>
    <submittedName>
        <fullName evidence="2">Uncharacterized protein</fullName>
    </submittedName>
</protein>
<dbReference type="EMBL" id="CP080544">
    <property type="protein sequence ID" value="QYR52841.1"/>
    <property type="molecule type" value="Genomic_DNA"/>
</dbReference>
<keyword evidence="3" id="KW-1185">Reference proteome</keyword>
<evidence type="ECO:0000313" key="3">
    <source>
        <dbReference type="Proteomes" id="UP000824755"/>
    </source>
</evidence>
<dbReference type="RefSeq" id="WP_220379661.1">
    <property type="nucleotide sequence ID" value="NZ_CP080544.1"/>
</dbReference>
<feature type="transmembrane region" description="Helical" evidence="1">
    <location>
        <begin position="12"/>
        <end position="30"/>
    </location>
</feature>
<sequence>MGSKLSRMDFATTVLCCYLIWYLGVVYLYFDATRSIWLNSLGISAIIGFALLLSVGGMKRFWSWQTARLFAMPFCVSSFSALIKGRGFVLIFPSNTQHLKLLVGACALFVLVVQLRKRF</sequence>
<organism evidence="2 3">
    <name type="scientific">Lysobacter soyae</name>
    <dbReference type="NCBI Taxonomy" id="2764185"/>
    <lineage>
        <taxon>Bacteria</taxon>
        <taxon>Pseudomonadati</taxon>
        <taxon>Pseudomonadota</taxon>
        <taxon>Gammaproteobacteria</taxon>
        <taxon>Lysobacterales</taxon>
        <taxon>Lysobacteraceae</taxon>
        <taxon>Lysobacter</taxon>
    </lineage>
</organism>
<keyword evidence="1" id="KW-0812">Transmembrane</keyword>
<feature type="transmembrane region" description="Helical" evidence="1">
    <location>
        <begin position="69"/>
        <end position="92"/>
    </location>
</feature>
<keyword evidence="1" id="KW-1133">Transmembrane helix</keyword>
<keyword evidence="1" id="KW-0472">Membrane</keyword>
<proteinExistence type="predicted"/>
<evidence type="ECO:0000256" key="1">
    <source>
        <dbReference type="SAM" id="Phobius"/>
    </source>
</evidence>
<gene>
    <name evidence="2" type="ORF">H8L67_09755</name>
</gene>
<feature type="transmembrane region" description="Helical" evidence="1">
    <location>
        <begin position="36"/>
        <end position="57"/>
    </location>
</feature>
<dbReference type="Proteomes" id="UP000824755">
    <property type="component" value="Chromosome"/>
</dbReference>
<evidence type="ECO:0000313" key="2">
    <source>
        <dbReference type="EMBL" id="QYR52841.1"/>
    </source>
</evidence>